<evidence type="ECO:0000313" key="3">
    <source>
        <dbReference type="Proteomes" id="UP000509458"/>
    </source>
</evidence>
<accession>A0A6T9YCM6</accession>
<organism evidence="2 3">
    <name type="scientific">Alteromonas macleodii</name>
    <name type="common">Pseudoalteromonas macleodii</name>
    <dbReference type="NCBI Taxonomy" id="28108"/>
    <lineage>
        <taxon>Bacteria</taxon>
        <taxon>Pseudomonadati</taxon>
        <taxon>Pseudomonadota</taxon>
        <taxon>Gammaproteobacteria</taxon>
        <taxon>Alteromonadales</taxon>
        <taxon>Alteromonadaceae</taxon>
        <taxon>Alteromonas/Salinimonas group</taxon>
        <taxon>Alteromonas</taxon>
    </lineage>
</organism>
<evidence type="ECO:0000259" key="1">
    <source>
        <dbReference type="Pfam" id="PF18623"/>
    </source>
</evidence>
<feature type="domain" description="TnsE C-terminal" evidence="1">
    <location>
        <begin position="7"/>
        <end position="99"/>
    </location>
</feature>
<sequence length="104" mass="11710">MHFGSYVTAKGNGFYLLEVDTSDAKKALSTRVILANTIGDIEPHLYEIEKQLLKASLSWPMEHLDMLVGADNHFWIPHQKSGRAGSLCGDDIDKWSTRFYKAIV</sequence>
<dbReference type="InterPro" id="IPR041419">
    <property type="entry name" value="TnsE_C"/>
</dbReference>
<reference evidence="2 3" key="1">
    <citation type="submission" date="2020-06" db="EMBL/GenBank/DDBJ databases">
        <authorList>
            <person name="Duchaud E."/>
        </authorList>
    </citation>
    <scope>NUCLEOTIDE SEQUENCE [LARGE SCALE GENOMIC DNA]</scope>
    <source>
        <strain evidence="2">Alteromonas fortis</strain>
    </source>
</reference>
<protein>
    <recommendedName>
        <fullName evidence="1">TnsE C-terminal domain-containing protein</fullName>
    </recommendedName>
</protein>
<evidence type="ECO:0000313" key="2">
    <source>
        <dbReference type="EMBL" id="CAB9495805.1"/>
    </source>
</evidence>
<dbReference type="Proteomes" id="UP000509458">
    <property type="component" value="Chromosome"/>
</dbReference>
<dbReference type="EMBL" id="LR812090">
    <property type="protein sequence ID" value="CAB9495805.1"/>
    <property type="molecule type" value="Genomic_DNA"/>
</dbReference>
<dbReference type="AlphaFoldDB" id="A0A6T9YCM6"/>
<dbReference type="Pfam" id="PF18623">
    <property type="entry name" value="TnsE_C"/>
    <property type="match status" value="1"/>
</dbReference>
<proteinExistence type="predicted"/>
<gene>
    <name evidence="2" type="ORF">ALFOR1_70177</name>
</gene>
<name>A0A6T9YCM6_ALTMA</name>